<feature type="region of interest" description="Disordered" evidence="1">
    <location>
        <begin position="698"/>
        <end position="799"/>
    </location>
</feature>
<dbReference type="PATRIC" id="fig|348824.6.peg.6557"/>
<dbReference type="EMBL" id="HG916855">
    <property type="protein sequence ID" value="CDM62251.1"/>
    <property type="molecule type" value="Genomic_DNA"/>
</dbReference>
<dbReference type="RefSeq" id="WP_040680942.1">
    <property type="nucleotide sequence ID" value="NZ_HG916855.1"/>
</dbReference>
<organism evidence="2">
    <name type="scientific">Rhizobium favelukesii</name>
    <dbReference type="NCBI Taxonomy" id="348824"/>
    <lineage>
        <taxon>Bacteria</taxon>
        <taxon>Pseudomonadati</taxon>
        <taxon>Pseudomonadota</taxon>
        <taxon>Alphaproteobacteria</taxon>
        <taxon>Hyphomicrobiales</taxon>
        <taxon>Rhizobiaceae</taxon>
        <taxon>Rhizobium/Agrobacterium group</taxon>
        <taxon>Rhizobium</taxon>
    </lineage>
</organism>
<feature type="region of interest" description="Disordered" evidence="1">
    <location>
        <begin position="52"/>
        <end position="72"/>
    </location>
</feature>
<evidence type="ECO:0000313" key="3">
    <source>
        <dbReference type="EMBL" id="CDM62251.1"/>
    </source>
</evidence>
<geneLocation type="plasmid" evidence="3 4">
    <name>pLPU83d</name>
</geneLocation>
<dbReference type="Proteomes" id="UP000019443">
    <property type="component" value="Plasmid pLPU83d"/>
</dbReference>
<sequence>MEFFFGAFENEWERLRAALLHERSLGRGKTLEEEERRRRGGAVPTASLVAGRMHGGTKRGRRSAGLRAGDGFGAGEPSMRSRFASLASGSQPAVVKMASFGGGSRLGAMIGYISRNGDVVVENERGEQLRGRNELSTVPGEWDHLMKNRAESRDIGSFVVEVKEQFDPASAIHEQARAILKRGLGDRMFAFAASPRNDDTGFTIEGVTVLRDSMGERLTGDGKASAIVQGRLDGDEGEQSVAATFRFTGYGNGTDYGSARLRDLVSRYQVVAYDEQGGVIADAKQAGDVVQLKWRDGLHSRKPRDVMHVVLSARAGTDVQAFHAAARGFLAQEFAGYRYVFALHDPSKDPKPEEAGGKRPHVHVHAIVAMRSDAGDRIETTISVFRRWRVTMAEKARAHGINMEMTDRRERASAAAYGKNQVRPTNRHGRTEHEATSEAAQRRYDAKRSDRHSFPQTERSRRYTDFAKRQWEAVATEHGGEGVESFAQSQLIRLESEVVRDHPRVPGGRKTESLRSQFITHLVSLDQIVSRDEPMRQMSRSEFEAYEKRVETALFQAERVIPANERANFDEIASAAREHVSVRRELMELQEQNGERIASDEPRLREGDNDANVRWDEAVARHGLRTVEAANEIMLEVEHYREAIDLADAGEVNANKASLQARLDLVIARVGELGASGNTLIREIAEVDHDLRIAIEAAERSRQRGGKMRQEGNGTSVIQTSPTALDVLRDHDDEASRVQTEEERDRPVADMTQQTRDGPAPRSGDATRSDPAQQLIPRLEQLQRETDERQEPERDDRER</sequence>
<name>H6UEQ6_9HYPH</name>
<feature type="compositionally biased region" description="Basic and acidic residues" evidence="1">
    <location>
        <begin position="781"/>
        <end position="799"/>
    </location>
</feature>
<accession>H6UEQ6</accession>
<proteinExistence type="predicted"/>
<reference evidence="3 4" key="3">
    <citation type="submission" date="2013-11" db="EMBL/GenBank/DDBJ databases">
        <title>Draft genome sequence of the broad-host-range Rhizobium sp. LPU83 strain, a member of the low-genetic diversity Oregon-like Rhizobium sp. group.</title>
        <authorList>
            <person name="Wibberg D."/>
            <person name="Puehler A."/>
            <person name="Schlueter A."/>
        </authorList>
    </citation>
    <scope>NUCLEOTIDE SEQUENCE [LARGE SCALE GENOMIC DNA]</scope>
    <source>
        <strain evidence="3 4">LPU83</strain>
        <plasmid evidence="3 4">pLPU83d</plasmid>
    </source>
</reference>
<feature type="compositionally biased region" description="Basic residues" evidence="1">
    <location>
        <begin position="55"/>
        <end position="64"/>
    </location>
</feature>
<feature type="region of interest" description="Disordered" evidence="1">
    <location>
        <begin position="410"/>
        <end position="462"/>
    </location>
</feature>
<dbReference type="KEGG" id="rhl:LPU83_pLPU83d_0881"/>
<gene>
    <name evidence="2" type="primary">traA</name>
    <name evidence="3" type="ORF">LPU83_pLPU83d_0881</name>
</gene>
<dbReference type="HOGENOM" id="CLU_346782_0_0_5"/>
<reference evidence="2" key="1">
    <citation type="submission" date="2011-08" db="EMBL/GenBank/DDBJ databases">
        <authorList>
            <person name="Liu Z.J."/>
            <person name="Shi F.L."/>
            <person name="Lu J.Q."/>
            <person name="Li M."/>
            <person name="Wang Z.L."/>
        </authorList>
    </citation>
    <scope>NUCLEOTIDE SEQUENCE</scope>
    <source>
        <strain evidence="2">LPU83</strain>
    </source>
</reference>
<evidence type="ECO:0000313" key="2">
    <source>
        <dbReference type="EMBL" id="AEY82523.1"/>
    </source>
</evidence>
<feature type="compositionally biased region" description="Basic and acidic residues" evidence="1">
    <location>
        <begin position="727"/>
        <end position="748"/>
    </location>
</feature>
<keyword evidence="4" id="KW-1185">Reference proteome</keyword>
<reference evidence="2" key="4">
    <citation type="journal article" date="2016" name="Int. J. Syst. Evol. Microbiol.">
        <title>Rhizobium favelukesii sp. nov., isolated from the root nodules of alfalfa (Medicago sativa L).</title>
        <authorList>
            <person name="Torres Tejerizo G."/>
            <person name="Rogel M.A."/>
            <person name="Ormeno-Orrillo E."/>
            <person name="Althabegoiti M.J."/>
            <person name="Nilsson J.F."/>
            <person name="Niehaus K."/>
            <person name="Schluter A."/>
            <person name="Puhler A."/>
            <person name="Del Papa M.F."/>
            <person name="Lagares A."/>
            <person name="Martinez-Romero E."/>
            <person name="Pistorio M."/>
        </authorList>
    </citation>
    <scope>NUCLEOTIDE SEQUENCE</scope>
    <source>
        <strain evidence="2">LPU83</strain>
    </source>
</reference>
<feature type="compositionally biased region" description="Polar residues" evidence="1">
    <location>
        <begin position="712"/>
        <end position="723"/>
    </location>
</feature>
<protein>
    <submittedName>
        <fullName evidence="2">TraA</fullName>
    </submittedName>
</protein>
<reference evidence="2" key="2">
    <citation type="journal article" date="2012" name="Plasmid">
        <title>Genetic and functional characterization of a yet-unclassified rhizobial Dtr (DNA-transfer-and-replication) region from a ubiquitous plasmid conjugal system present in Sinorhizobium meliloti, in Sinorhizobium medicae, and in other nonrhizobial Gram-negative bacteria.</title>
        <authorList>
            <person name="Giusti Mde L."/>
            <person name="Pistorio M."/>
            <person name="Lozano M.J."/>
            <person name="Tejerizo G.A."/>
            <person name="Salas M.E."/>
            <person name="Martini M.C."/>
            <person name="Lopez J.L."/>
            <person name="Draghi W.O."/>
            <person name="Del Papa M.F."/>
            <person name="Perez-Mendoza D."/>
            <person name="Sanjuan J."/>
            <person name="Lagares A."/>
        </authorList>
    </citation>
    <scope>NUCLEOTIDE SEQUENCE</scope>
    <source>
        <strain evidence="2">LPU83</strain>
    </source>
</reference>
<evidence type="ECO:0000313" key="4">
    <source>
        <dbReference type="Proteomes" id="UP000019443"/>
    </source>
</evidence>
<evidence type="ECO:0000256" key="1">
    <source>
        <dbReference type="SAM" id="MobiDB-lite"/>
    </source>
</evidence>
<feature type="compositionally biased region" description="Basic and acidic residues" evidence="1">
    <location>
        <begin position="429"/>
        <end position="462"/>
    </location>
</feature>
<dbReference type="AlphaFoldDB" id="H6UEQ6"/>
<dbReference type="EMBL" id="JN636816">
    <property type="protein sequence ID" value="AEY82523.1"/>
    <property type="molecule type" value="Genomic_DNA"/>
</dbReference>
<keyword evidence="3" id="KW-0614">Plasmid</keyword>